<keyword evidence="2" id="KW-0560">Oxidoreductase</keyword>
<dbReference type="Proteomes" id="UP000093309">
    <property type="component" value="Unassembled WGS sequence"/>
</dbReference>
<comment type="similarity">
    <text evidence="1">Belongs to the short-chain dehydrogenases/reductases (SDR) family.</text>
</comment>
<dbReference type="SUPFAM" id="SSF51735">
    <property type="entry name" value="NAD(P)-binding Rossmann-fold domains"/>
    <property type="match status" value="1"/>
</dbReference>
<feature type="domain" description="Ketoreductase" evidence="3">
    <location>
        <begin position="6"/>
        <end position="190"/>
    </location>
</feature>
<evidence type="ECO:0000256" key="2">
    <source>
        <dbReference type="ARBA" id="ARBA00023002"/>
    </source>
</evidence>
<dbReference type="GO" id="GO:0008206">
    <property type="term" value="P:bile acid metabolic process"/>
    <property type="evidence" value="ECO:0007669"/>
    <property type="project" value="UniProtKB-ARBA"/>
</dbReference>
<dbReference type="Gene3D" id="3.40.50.720">
    <property type="entry name" value="NAD(P)-binding Rossmann-like Domain"/>
    <property type="match status" value="1"/>
</dbReference>
<dbReference type="EMBL" id="LYPC01000027">
    <property type="protein sequence ID" value="OCT12202.1"/>
    <property type="molecule type" value="Genomic_DNA"/>
</dbReference>
<keyword evidence="5" id="KW-1185">Reference proteome</keyword>
<evidence type="ECO:0000313" key="4">
    <source>
        <dbReference type="EMBL" id="OCT12202.1"/>
    </source>
</evidence>
<dbReference type="Pfam" id="PF13561">
    <property type="entry name" value="adh_short_C2"/>
    <property type="match status" value="1"/>
</dbReference>
<comment type="caution">
    <text evidence="4">The sequence shown here is derived from an EMBL/GenBank/DDBJ whole genome shotgun (WGS) entry which is preliminary data.</text>
</comment>
<dbReference type="OrthoDB" id="112317at2"/>
<dbReference type="RefSeq" id="WP_065856274.1">
    <property type="nucleotide sequence ID" value="NZ_LYPC01000027.1"/>
</dbReference>
<dbReference type="AlphaFoldDB" id="A0A1C0ZVR7"/>
<dbReference type="FunFam" id="3.40.50.720:FF:000084">
    <property type="entry name" value="Short-chain dehydrogenase reductase"/>
    <property type="match status" value="1"/>
</dbReference>
<reference evidence="5" key="1">
    <citation type="submission" date="2016-05" db="EMBL/GenBank/DDBJ databases">
        <title>Paenibacillus oryzae. sp. nov., isolated from the rice root.</title>
        <authorList>
            <person name="Zhang J."/>
            <person name="Zhang X."/>
        </authorList>
    </citation>
    <scope>NUCLEOTIDE SEQUENCE [LARGE SCALE GENOMIC DNA]</scope>
    <source>
        <strain evidence="5">KCTC13222</strain>
    </source>
</reference>
<sequence>MRMKDSIALITGGSTGIGKATAVRFAAEGAKVAIMGRDQAALQVAAEEIAAHNGEVIWIDGDVQLKSDVNRMVDTVLSQWGTIDVLVNNAGICSPASFLDIEESEWDRHMAINLKGTFLVGQAVAGVLVAQGKGGSIINMSSVNGLAAERDQAHYNATKGGINLLTMSMALELAPLGIRVNALCPGFIETRLTKPLIDNPTAFEPYLQTIPMGRAGVPEEIADAALFMATSDSRYMTGHCLVVDGGQLIKLS</sequence>
<evidence type="ECO:0000256" key="1">
    <source>
        <dbReference type="ARBA" id="ARBA00006484"/>
    </source>
</evidence>
<gene>
    <name evidence="4" type="ORF">A8709_30625</name>
</gene>
<dbReference type="GO" id="GO:0016616">
    <property type="term" value="F:oxidoreductase activity, acting on the CH-OH group of donors, NAD or NADP as acceptor"/>
    <property type="evidence" value="ECO:0007669"/>
    <property type="project" value="UniProtKB-ARBA"/>
</dbReference>
<dbReference type="PANTHER" id="PTHR42760">
    <property type="entry name" value="SHORT-CHAIN DEHYDROGENASES/REDUCTASES FAMILY MEMBER"/>
    <property type="match status" value="1"/>
</dbReference>
<proteinExistence type="inferred from homology"/>
<accession>A0A1C0ZVR7</accession>
<dbReference type="InterPro" id="IPR036291">
    <property type="entry name" value="NAD(P)-bd_dom_sf"/>
</dbReference>
<dbReference type="InterPro" id="IPR020904">
    <property type="entry name" value="Sc_DH/Rdtase_CS"/>
</dbReference>
<protein>
    <recommendedName>
        <fullName evidence="3">Ketoreductase domain-containing protein</fullName>
    </recommendedName>
</protein>
<dbReference type="CDD" id="cd05233">
    <property type="entry name" value="SDR_c"/>
    <property type="match status" value="1"/>
</dbReference>
<dbReference type="PROSITE" id="PS00061">
    <property type="entry name" value="ADH_SHORT"/>
    <property type="match status" value="1"/>
</dbReference>
<name>A0A1C0ZVR7_9BACL</name>
<dbReference type="PRINTS" id="PR00081">
    <property type="entry name" value="GDHRDH"/>
</dbReference>
<dbReference type="InterPro" id="IPR002347">
    <property type="entry name" value="SDR_fam"/>
</dbReference>
<dbReference type="InterPro" id="IPR057326">
    <property type="entry name" value="KR_dom"/>
</dbReference>
<organism evidence="4 5">
    <name type="scientific">Paenibacillus pectinilyticus</name>
    <dbReference type="NCBI Taxonomy" id="512399"/>
    <lineage>
        <taxon>Bacteria</taxon>
        <taxon>Bacillati</taxon>
        <taxon>Bacillota</taxon>
        <taxon>Bacilli</taxon>
        <taxon>Bacillales</taxon>
        <taxon>Paenibacillaceae</taxon>
        <taxon>Paenibacillus</taxon>
    </lineage>
</organism>
<evidence type="ECO:0000259" key="3">
    <source>
        <dbReference type="SMART" id="SM00822"/>
    </source>
</evidence>
<evidence type="ECO:0000313" key="5">
    <source>
        <dbReference type="Proteomes" id="UP000093309"/>
    </source>
</evidence>
<dbReference type="PRINTS" id="PR00080">
    <property type="entry name" value="SDRFAMILY"/>
</dbReference>
<dbReference type="STRING" id="512399.A8709_30625"/>
<dbReference type="SMART" id="SM00822">
    <property type="entry name" value="PKS_KR"/>
    <property type="match status" value="1"/>
</dbReference>
<dbReference type="NCBIfam" id="NF005559">
    <property type="entry name" value="PRK07231.1"/>
    <property type="match status" value="1"/>
</dbReference>